<dbReference type="PROSITE" id="PS51257">
    <property type="entry name" value="PROKAR_LIPOPROTEIN"/>
    <property type="match status" value="1"/>
</dbReference>
<feature type="signal peptide" evidence="1">
    <location>
        <begin position="1"/>
        <end position="20"/>
    </location>
</feature>
<dbReference type="Pfam" id="PF19765">
    <property type="entry name" value="DUF6252"/>
    <property type="match status" value="1"/>
</dbReference>
<name>A0A023BTS9_9FLAO</name>
<gene>
    <name evidence="2" type="ORF">ATO12_20325</name>
</gene>
<feature type="chain" id="PRO_5001511944" evidence="1">
    <location>
        <begin position="21"/>
        <end position="151"/>
    </location>
</feature>
<evidence type="ECO:0000313" key="3">
    <source>
        <dbReference type="Proteomes" id="UP000023541"/>
    </source>
</evidence>
<organism evidence="2 3">
    <name type="scientific">Aquimarina atlantica</name>
    <dbReference type="NCBI Taxonomy" id="1317122"/>
    <lineage>
        <taxon>Bacteria</taxon>
        <taxon>Pseudomonadati</taxon>
        <taxon>Bacteroidota</taxon>
        <taxon>Flavobacteriia</taxon>
        <taxon>Flavobacteriales</taxon>
        <taxon>Flavobacteriaceae</taxon>
        <taxon>Aquimarina</taxon>
    </lineage>
</organism>
<reference evidence="2 3" key="1">
    <citation type="submission" date="2014-04" db="EMBL/GenBank/DDBJ databases">
        <title>Aquimarina sp. 22II-S11-z7 Genome Sequencing.</title>
        <authorList>
            <person name="Lai Q."/>
        </authorList>
    </citation>
    <scope>NUCLEOTIDE SEQUENCE [LARGE SCALE GENOMIC DNA]</scope>
    <source>
        <strain evidence="2 3">22II-S11-z7</strain>
    </source>
</reference>
<dbReference type="EMBL" id="AQRA01000006">
    <property type="protein sequence ID" value="EZH73349.1"/>
    <property type="molecule type" value="Genomic_DNA"/>
</dbReference>
<accession>A0A023BTS9</accession>
<dbReference type="STRING" id="1317122.ATO12_20325"/>
<keyword evidence="1" id="KW-0732">Signal</keyword>
<dbReference type="RefSeq" id="WP_034243397.1">
    <property type="nucleotide sequence ID" value="NZ_AQRA01000006.1"/>
</dbReference>
<comment type="caution">
    <text evidence="2">The sequence shown here is derived from an EMBL/GenBank/DDBJ whole genome shotgun (WGS) entry which is preliminary data.</text>
</comment>
<dbReference type="Proteomes" id="UP000023541">
    <property type="component" value="Unassembled WGS sequence"/>
</dbReference>
<dbReference type="AlphaFoldDB" id="A0A023BTS9"/>
<sequence length="151" mass="16044">MKRIWLIVFVLVSVFTSCKSDDDTPLPENTTFVKAQVDASAWEATSFKASYINNIVSIEANRSDGTTIDISVQNVSDIGDYTLGNVSIGVYEEGSGNDETYTTSGTLGSGTINFSVLKSDRVEGTFSFDGGNGLGNSKSISNGVFKINAAN</sequence>
<dbReference type="InterPro" id="IPR046219">
    <property type="entry name" value="DUF6252"/>
</dbReference>
<evidence type="ECO:0000256" key="1">
    <source>
        <dbReference type="SAM" id="SignalP"/>
    </source>
</evidence>
<keyword evidence="3" id="KW-1185">Reference proteome</keyword>
<protein>
    <submittedName>
        <fullName evidence="2">Uncharacterized protein</fullName>
    </submittedName>
</protein>
<proteinExistence type="predicted"/>
<evidence type="ECO:0000313" key="2">
    <source>
        <dbReference type="EMBL" id="EZH73349.1"/>
    </source>
</evidence>